<evidence type="ECO:0000256" key="2">
    <source>
        <dbReference type="ARBA" id="ARBA00022729"/>
    </source>
</evidence>
<evidence type="ECO:0000259" key="7">
    <source>
        <dbReference type="Pfam" id="PF08386"/>
    </source>
</evidence>
<dbReference type="SUPFAM" id="SSF53474">
    <property type="entry name" value="alpha/beta-Hydrolases"/>
    <property type="match status" value="1"/>
</dbReference>
<dbReference type="PATRIC" id="fig|1125718.3.peg.1131"/>
<feature type="region of interest" description="Disordered" evidence="4">
    <location>
        <begin position="207"/>
        <end position="256"/>
    </location>
</feature>
<gene>
    <name evidence="8" type="ORF">HMPREF1318_0953</name>
</gene>
<dbReference type="GO" id="GO:0016787">
    <property type="term" value="F:hydrolase activity"/>
    <property type="evidence" value="ECO:0007669"/>
    <property type="project" value="UniProtKB-KW"/>
</dbReference>
<evidence type="ECO:0000256" key="1">
    <source>
        <dbReference type="ARBA" id="ARBA00010088"/>
    </source>
</evidence>
<dbReference type="InterPro" id="IPR000073">
    <property type="entry name" value="AB_hydrolase_1"/>
</dbReference>
<evidence type="ECO:0000256" key="3">
    <source>
        <dbReference type="ARBA" id="ARBA00022801"/>
    </source>
</evidence>
<evidence type="ECO:0000256" key="5">
    <source>
        <dbReference type="SAM" id="SignalP"/>
    </source>
</evidence>
<comment type="similarity">
    <text evidence="1">Belongs to the peptidase S33 family.</text>
</comment>
<evidence type="ECO:0000256" key="4">
    <source>
        <dbReference type="SAM" id="MobiDB-lite"/>
    </source>
</evidence>
<keyword evidence="9" id="KW-1185">Reference proteome</keyword>
<feature type="compositionally biased region" description="Low complexity" evidence="4">
    <location>
        <begin position="44"/>
        <end position="82"/>
    </location>
</feature>
<name>J1HJE2_9ACTO</name>
<dbReference type="eggNOG" id="COG0596">
    <property type="taxonomic scope" value="Bacteria"/>
</dbReference>
<protein>
    <submittedName>
        <fullName evidence="8">TAP-like protein</fullName>
    </submittedName>
</protein>
<dbReference type="InterPro" id="IPR013595">
    <property type="entry name" value="Pept_S33_TAP-like_C"/>
</dbReference>
<accession>J1HJE2</accession>
<dbReference type="PANTHER" id="PTHR43248:SF29">
    <property type="entry name" value="TRIPEPTIDYL AMINOPEPTIDASE"/>
    <property type="match status" value="1"/>
</dbReference>
<feature type="compositionally biased region" description="Acidic residues" evidence="4">
    <location>
        <begin position="217"/>
        <end position="241"/>
    </location>
</feature>
<dbReference type="AlphaFoldDB" id="J1HJE2"/>
<dbReference type="PANTHER" id="PTHR43248">
    <property type="entry name" value="2-SUCCINYL-6-HYDROXY-2,4-CYCLOHEXADIENE-1-CARBOXYLATE SYNTHASE"/>
    <property type="match status" value="1"/>
</dbReference>
<reference evidence="8 9" key="1">
    <citation type="submission" date="2012-05" db="EMBL/GenBank/DDBJ databases">
        <authorList>
            <person name="Harkins D.M."/>
            <person name="Madupu R."/>
            <person name="Durkin A.S."/>
            <person name="Torralba M."/>
            <person name="Methe B."/>
            <person name="Sutton G.G."/>
            <person name="Nelson K.E."/>
        </authorList>
    </citation>
    <scope>NUCLEOTIDE SEQUENCE [LARGE SCALE GENOMIC DNA]</scope>
    <source>
        <strain evidence="8 9">F0489</strain>
    </source>
</reference>
<feature type="compositionally biased region" description="Low complexity" evidence="4">
    <location>
        <begin position="242"/>
        <end position="255"/>
    </location>
</feature>
<keyword evidence="2 5" id="KW-0732">Signal</keyword>
<organism evidence="8 9">
    <name type="scientific">Actinomyces massiliensis F0489</name>
    <dbReference type="NCBI Taxonomy" id="1125718"/>
    <lineage>
        <taxon>Bacteria</taxon>
        <taxon>Bacillati</taxon>
        <taxon>Actinomycetota</taxon>
        <taxon>Actinomycetes</taxon>
        <taxon>Actinomycetales</taxon>
        <taxon>Actinomycetaceae</taxon>
        <taxon>Actinomyces</taxon>
    </lineage>
</organism>
<evidence type="ECO:0000313" key="8">
    <source>
        <dbReference type="EMBL" id="EJF46020.1"/>
    </source>
</evidence>
<proteinExistence type="inferred from homology"/>
<dbReference type="Pfam" id="PF00561">
    <property type="entry name" value="Abhydrolase_1"/>
    <property type="match status" value="1"/>
</dbReference>
<sequence>MTLFLRVRLGRFIAVLTVLSLPVALAACQSPVSATGTTNARNAENSENAANSGNASGAAGADTQTSADGSSGTAQGAASSDGVPEGLTSFYDQDLTWSDCADGGAGYQCASATVPLNYDDPSGDTLSIALKRLPASDGTAELGSLFLNPGGPGASGTSMITTAATLYTPEMLASYDLIGFDPRGVGGSTHLTCWSPDDLEQMIDANNATTPGAKTGEEDDQEQGADGVASEDLEKTEEPEEAASPSPTGEAAAPPKIDDIFWTSTVSRGSTDATACRTHSEVPGLIDHMGKSDTARDLDVLRSAVGDKQLNYLGYSYGTAIGAAYAELFPSSVGRVALDSAQDPTLTRSETADAQFAYRESRLRAYLGSCLDQGDCPVTGTVDEAVSQLTAFFKGLDGKPLTVTQDGRTSQMDSSTAFTHAQNLWLTRPEYWPALTRALSAAMTRHDGTELARVGALVPGTGQITKPTTQEQALFTMVYTAAICADSPDVDNQDAWNAEASKAYTDYPLMSAMGSLPAGTDAYCHGWGVTSSSAPAEVHASGSAPILVVGVTEDSQTPYAWSQSLATQLDAGHLLTVEGYRHGASMSNTCAISRVSDYLVNGTLPDEDDAGNVTCPIDPLPADAAEALSQ</sequence>
<feature type="chain" id="PRO_5003743672" evidence="5">
    <location>
        <begin position="27"/>
        <end position="630"/>
    </location>
</feature>
<dbReference type="Gene3D" id="3.40.50.1820">
    <property type="entry name" value="alpha/beta hydrolase"/>
    <property type="match status" value="1"/>
</dbReference>
<evidence type="ECO:0000313" key="9">
    <source>
        <dbReference type="Proteomes" id="UP000002941"/>
    </source>
</evidence>
<comment type="caution">
    <text evidence="8">The sequence shown here is derived from an EMBL/GenBank/DDBJ whole genome shotgun (WGS) entry which is preliminary data.</text>
</comment>
<dbReference type="PROSITE" id="PS51257">
    <property type="entry name" value="PROKAR_LIPOPROTEIN"/>
    <property type="match status" value="1"/>
</dbReference>
<keyword evidence="3" id="KW-0378">Hydrolase</keyword>
<evidence type="ECO:0000259" key="6">
    <source>
        <dbReference type="Pfam" id="PF00561"/>
    </source>
</evidence>
<feature type="domain" description="AB hydrolase-1" evidence="6">
    <location>
        <begin position="145"/>
        <end position="381"/>
    </location>
</feature>
<feature type="signal peptide" evidence="5">
    <location>
        <begin position="1"/>
        <end position="26"/>
    </location>
</feature>
<dbReference type="Proteomes" id="UP000002941">
    <property type="component" value="Unassembled WGS sequence"/>
</dbReference>
<dbReference type="InterPro" id="IPR029058">
    <property type="entry name" value="AB_hydrolase_fold"/>
</dbReference>
<dbReference type="Pfam" id="PF08386">
    <property type="entry name" value="Abhydrolase_4"/>
    <property type="match status" value="1"/>
</dbReference>
<feature type="region of interest" description="Disordered" evidence="4">
    <location>
        <begin position="44"/>
        <end position="84"/>
    </location>
</feature>
<dbReference type="EMBL" id="AKFT01000085">
    <property type="protein sequence ID" value="EJF46020.1"/>
    <property type="molecule type" value="Genomic_DNA"/>
</dbReference>
<dbReference type="InterPro" id="IPR051601">
    <property type="entry name" value="Serine_prot/Carboxylest_S33"/>
</dbReference>
<dbReference type="RefSeq" id="WP_008731112.1">
    <property type="nucleotide sequence ID" value="NZ_AKFT01000085.1"/>
</dbReference>
<feature type="domain" description="Peptidase S33 tripeptidyl aminopeptidase-like C-terminal" evidence="7">
    <location>
        <begin position="522"/>
        <end position="609"/>
    </location>
</feature>